<evidence type="ECO:0000313" key="1">
    <source>
        <dbReference type="EMBL" id="KAJ8952557.1"/>
    </source>
</evidence>
<reference evidence="1" key="1">
    <citation type="journal article" date="2023" name="Insect Mol. Biol.">
        <title>Genome sequencing provides insights into the evolution of gene families encoding plant cell wall-degrading enzymes in longhorned beetles.</title>
        <authorList>
            <person name="Shin N.R."/>
            <person name="Okamura Y."/>
            <person name="Kirsch R."/>
            <person name="Pauchet Y."/>
        </authorList>
    </citation>
    <scope>NUCLEOTIDE SEQUENCE</scope>
    <source>
        <strain evidence="1">AMC_N1</strain>
    </source>
</reference>
<comment type="caution">
    <text evidence="1">The sequence shown here is derived from an EMBL/GenBank/DDBJ whole genome shotgun (WGS) entry which is preliminary data.</text>
</comment>
<evidence type="ECO:0000313" key="2">
    <source>
        <dbReference type="Proteomes" id="UP001162162"/>
    </source>
</evidence>
<accession>A0AAV8YNU0</accession>
<dbReference type="EMBL" id="JAPWTK010000067">
    <property type="protein sequence ID" value="KAJ8952557.1"/>
    <property type="molecule type" value="Genomic_DNA"/>
</dbReference>
<organism evidence="1 2">
    <name type="scientific">Aromia moschata</name>
    <dbReference type="NCBI Taxonomy" id="1265417"/>
    <lineage>
        <taxon>Eukaryota</taxon>
        <taxon>Metazoa</taxon>
        <taxon>Ecdysozoa</taxon>
        <taxon>Arthropoda</taxon>
        <taxon>Hexapoda</taxon>
        <taxon>Insecta</taxon>
        <taxon>Pterygota</taxon>
        <taxon>Neoptera</taxon>
        <taxon>Endopterygota</taxon>
        <taxon>Coleoptera</taxon>
        <taxon>Polyphaga</taxon>
        <taxon>Cucujiformia</taxon>
        <taxon>Chrysomeloidea</taxon>
        <taxon>Cerambycidae</taxon>
        <taxon>Cerambycinae</taxon>
        <taxon>Callichromatini</taxon>
        <taxon>Aromia</taxon>
    </lineage>
</organism>
<proteinExistence type="predicted"/>
<dbReference type="Proteomes" id="UP001162162">
    <property type="component" value="Unassembled WGS sequence"/>
</dbReference>
<gene>
    <name evidence="1" type="ORF">NQ318_006922</name>
</gene>
<keyword evidence="2" id="KW-1185">Reference proteome</keyword>
<sequence>MLTKAKIGFDVCTQKFLEVADVKQDTEISLRLQPQDIQLLCRIVRSSLSIRDCLKSESSAQ</sequence>
<name>A0AAV8YNU0_9CUCU</name>
<dbReference type="AlphaFoldDB" id="A0AAV8YNU0"/>
<protein>
    <submittedName>
        <fullName evidence="1">Uncharacterized protein</fullName>
    </submittedName>
</protein>